<evidence type="ECO:0000313" key="2">
    <source>
        <dbReference type="Proteomes" id="UP000245647"/>
    </source>
</evidence>
<dbReference type="EMBL" id="QEAS01000007">
    <property type="protein sequence ID" value="PWG80721.1"/>
    <property type="molecule type" value="Genomic_DNA"/>
</dbReference>
<name>A0A2U2PH31_9SPHI</name>
<dbReference type="OrthoDB" id="1031181at2"/>
<organism evidence="1 2">
    <name type="scientific">Pararcticibacter amylolyticus</name>
    <dbReference type="NCBI Taxonomy" id="2173175"/>
    <lineage>
        <taxon>Bacteria</taxon>
        <taxon>Pseudomonadati</taxon>
        <taxon>Bacteroidota</taxon>
        <taxon>Sphingobacteriia</taxon>
        <taxon>Sphingobacteriales</taxon>
        <taxon>Sphingobacteriaceae</taxon>
        <taxon>Pararcticibacter</taxon>
    </lineage>
</organism>
<gene>
    <name evidence="1" type="ORF">DDR33_09660</name>
</gene>
<dbReference type="Gene3D" id="3.20.20.70">
    <property type="entry name" value="Aldolase class I"/>
    <property type="match status" value="1"/>
</dbReference>
<protein>
    <submittedName>
        <fullName evidence="1">Uncharacterized protein</fullName>
    </submittedName>
</protein>
<accession>A0A2U2PH31</accession>
<reference evidence="1 2" key="1">
    <citation type="submission" date="2018-04" db="EMBL/GenBank/DDBJ databases">
        <title>Pedobacter chongqingensis sp. nov., isolated from a rottenly hemp rope.</title>
        <authorList>
            <person name="Cai Y."/>
        </authorList>
    </citation>
    <scope>NUCLEOTIDE SEQUENCE [LARGE SCALE GENOMIC DNA]</scope>
    <source>
        <strain evidence="1 2">FJ4-8</strain>
    </source>
</reference>
<dbReference type="InterPro" id="IPR013785">
    <property type="entry name" value="Aldolase_TIM"/>
</dbReference>
<dbReference type="PROSITE" id="PS51257">
    <property type="entry name" value="PROKAR_LIPOPROTEIN"/>
    <property type="match status" value="1"/>
</dbReference>
<dbReference type="InterPro" id="IPR017853">
    <property type="entry name" value="GH"/>
</dbReference>
<proteinExistence type="predicted"/>
<sequence>MNKKIYTAIACSFFLFGCSSSKKIASLIPEKPSQAPDYFCTWNLQGYVTSFSSTESQRNAMNEKNIFGKGQYEHWAAMFKKVNRDLYFLLDDSWDAPLDGDKSYFGSLIVDSARFPSVAGRKPAQRLKILSDKIKNAGWRGLGLWICAQEAPKYKTGDSVEYWTERLQWMDTAGVGYWKVDWGEKDRSPEWRGFLTDLGKQVAPRLKIEHALIPSVLGKAELYRTYDVENIIAVPHTIARIGSALSHLPPGKATSIINCEDEPYIAAGTGCAIGVMRHEFSGKLPNGVQDMVFPPSGRDLKNRIDEVVRAVRWHRIAVPFEINRNEVFIDTMQLHDYWVMEKNETWMDRKAGDINSMSAPAIITRGLGKPVVTLKDGDTVQPYILASKYPNGAIAVAAIGRTIKREYITPRANVMLKTDSLNKPLGVFGHFNELSIQLKTPATIKRIFAQDLAGDRAVDVTQKIIIKGDTVVIPGALIDEIGLMSATKGDKSEPGLVLVFQH</sequence>
<keyword evidence="2" id="KW-1185">Reference proteome</keyword>
<dbReference type="RefSeq" id="WP_109415577.1">
    <property type="nucleotide sequence ID" value="NZ_QEAS01000007.1"/>
</dbReference>
<evidence type="ECO:0000313" key="1">
    <source>
        <dbReference type="EMBL" id="PWG80721.1"/>
    </source>
</evidence>
<comment type="caution">
    <text evidence="1">The sequence shown here is derived from an EMBL/GenBank/DDBJ whole genome shotgun (WGS) entry which is preliminary data.</text>
</comment>
<dbReference type="Proteomes" id="UP000245647">
    <property type="component" value="Unassembled WGS sequence"/>
</dbReference>
<dbReference type="SUPFAM" id="SSF51445">
    <property type="entry name" value="(Trans)glycosidases"/>
    <property type="match status" value="1"/>
</dbReference>
<dbReference type="AlphaFoldDB" id="A0A2U2PH31"/>